<sequence>MNLHSAWLNNSHTGMRSRITNYQIALVLIHQERVLGALGIFTTLVGGVVLIFLCYQFYLIFSGKTANESFKWDDLEEIIMDRELWVCDDLTKFDKLQKNKKKSNGKEVTRGNTTAVYWIQPKDIRQRQNIKEGEGGDGGETSVSSSNGKREEHARSAANSQIGRRVKSISEVKNIYNKGLLVNIREAFFPPSL</sequence>
<name>A0A9N8YPB7_9GLOM</name>
<accession>A0A9N8YPB7</accession>
<protein>
    <submittedName>
        <fullName evidence="3">15522_t:CDS:1</fullName>
    </submittedName>
</protein>
<dbReference type="AlphaFoldDB" id="A0A9N8YPB7"/>
<dbReference type="OrthoDB" id="9909019at2759"/>
<dbReference type="Proteomes" id="UP000789342">
    <property type="component" value="Unassembled WGS sequence"/>
</dbReference>
<comment type="caution">
    <text evidence="3">The sequence shown here is derived from an EMBL/GenBank/DDBJ whole genome shotgun (WGS) entry which is preliminary data.</text>
</comment>
<keyword evidence="4" id="KW-1185">Reference proteome</keyword>
<evidence type="ECO:0000313" key="4">
    <source>
        <dbReference type="Proteomes" id="UP000789342"/>
    </source>
</evidence>
<evidence type="ECO:0000256" key="2">
    <source>
        <dbReference type="SAM" id="Phobius"/>
    </source>
</evidence>
<dbReference type="EMBL" id="CAJVPV010000007">
    <property type="protein sequence ID" value="CAG8437692.1"/>
    <property type="molecule type" value="Genomic_DNA"/>
</dbReference>
<gene>
    <name evidence="3" type="ORF">AMORRO_LOCUS33</name>
</gene>
<evidence type="ECO:0000256" key="1">
    <source>
        <dbReference type="SAM" id="MobiDB-lite"/>
    </source>
</evidence>
<reference evidence="3" key="1">
    <citation type="submission" date="2021-06" db="EMBL/GenBank/DDBJ databases">
        <authorList>
            <person name="Kallberg Y."/>
            <person name="Tangrot J."/>
            <person name="Rosling A."/>
        </authorList>
    </citation>
    <scope>NUCLEOTIDE SEQUENCE</scope>
    <source>
        <strain evidence="3">CL551</strain>
    </source>
</reference>
<proteinExistence type="predicted"/>
<keyword evidence="2" id="KW-0472">Membrane</keyword>
<keyword evidence="2" id="KW-0812">Transmembrane</keyword>
<organism evidence="3 4">
    <name type="scientific">Acaulospora morrowiae</name>
    <dbReference type="NCBI Taxonomy" id="94023"/>
    <lineage>
        <taxon>Eukaryota</taxon>
        <taxon>Fungi</taxon>
        <taxon>Fungi incertae sedis</taxon>
        <taxon>Mucoromycota</taxon>
        <taxon>Glomeromycotina</taxon>
        <taxon>Glomeromycetes</taxon>
        <taxon>Diversisporales</taxon>
        <taxon>Acaulosporaceae</taxon>
        <taxon>Acaulospora</taxon>
    </lineage>
</organism>
<feature type="region of interest" description="Disordered" evidence="1">
    <location>
        <begin position="128"/>
        <end position="162"/>
    </location>
</feature>
<evidence type="ECO:0000313" key="3">
    <source>
        <dbReference type="EMBL" id="CAG8437692.1"/>
    </source>
</evidence>
<keyword evidence="2" id="KW-1133">Transmembrane helix</keyword>
<feature type="transmembrane region" description="Helical" evidence="2">
    <location>
        <begin position="34"/>
        <end position="61"/>
    </location>
</feature>